<protein>
    <submittedName>
        <fullName evidence="1">Uncharacterized protein</fullName>
    </submittedName>
</protein>
<dbReference type="Proteomes" id="UP001632037">
    <property type="component" value="Unassembled WGS sequence"/>
</dbReference>
<name>A0ABD3FTY8_9STRA</name>
<dbReference type="AlphaFoldDB" id="A0ABD3FTY8"/>
<keyword evidence="2" id="KW-1185">Reference proteome</keyword>
<dbReference type="EMBL" id="JBIMZQ010000008">
    <property type="protein sequence ID" value="KAL3669751.1"/>
    <property type="molecule type" value="Genomic_DNA"/>
</dbReference>
<gene>
    <name evidence="1" type="ORF">V7S43_005132</name>
</gene>
<organism evidence="1 2">
    <name type="scientific">Phytophthora oleae</name>
    <dbReference type="NCBI Taxonomy" id="2107226"/>
    <lineage>
        <taxon>Eukaryota</taxon>
        <taxon>Sar</taxon>
        <taxon>Stramenopiles</taxon>
        <taxon>Oomycota</taxon>
        <taxon>Peronosporomycetes</taxon>
        <taxon>Peronosporales</taxon>
        <taxon>Peronosporaceae</taxon>
        <taxon>Phytophthora</taxon>
    </lineage>
</organism>
<sequence>MSEVTSAAVEGVKGLGGNMSTAHAIFNVVTFPFIDYALKERCQRPRLLRHAEDAANPLDLFIAAPRALVTCICSAAAPSATKVLDRLFNALSVTKRSPLEQRPHHVTDQGLKVLYCPPAVTVKTTSLSSSMLSLKQLMPPLLLPQRLPPPLLPLQRQSGALKS</sequence>
<proteinExistence type="predicted"/>
<reference evidence="1 2" key="1">
    <citation type="submission" date="2024-09" db="EMBL/GenBank/DDBJ databases">
        <title>Genome sequencing and assembly of Phytophthora oleae, isolate VK10A, causative agent of rot of olive drupes.</title>
        <authorList>
            <person name="Conti Taguali S."/>
            <person name="Riolo M."/>
            <person name="La Spada F."/>
            <person name="Cacciola S.O."/>
            <person name="Dionisio G."/>
        </authorList>
    </citation>
    <scope>NUCLEOTIDE SEQUENCE [LARGE SCALE GENOMIC DNA]</scope>
    <source>
        <strain evidence="1 2">VK10A</strain>
    </source>
</reference>
<accession>A0ABD3FTY8</accession>
<evidence type="ECO:0000313" key="1">
    <source>
        <dbReference type="EMBL" id="KAL3669751.1"/>
    </source>
</evidence>
<evidence type="ECO:0000313" key="2">
    <source>
        <dbReference type="Proteomes" id="UP001632037"/>
    </source>
</evidence>
<comment type="caution">
    <text evidence="1">The sequence shown here is derived from an EMBL/GenBank/DDBJ whole genome shotgun (WGS) entry which is preliminary data.</text>
</comment>